<dbReference type="InterPro" id="IPR038186">
    <property type="entry name" value="CHAD_dom_sf"/>
</dbReference>
<evidence type="ECO:0000313" key="2">
    <source>
        <dbReference type="EMBL" id="ADI14641.1"/>
    </source>
</evidence>
<dbReference type="PANTHER" id="PTHR39339:SF1">
    <property type="entry name" value="CHAD DOMAIN-CONTAINING PROTEIN"/>
    <property type="match status" value="1"/>
</dbReference>
<dbReference type="HOGENOM" id="CLU_074535_0_0_0"/>
<dbReference type="PROSITE" id="PS51708">
    <property type="entry name" value="CHAD"/>
    <property type="match status" value="1"/>
</dbReference>
<dbReference type="OrthoDB" id="9810907at2"/>
<accession>D7CXN9</accession>
<dbReference type="KEGG" id="tra:Trad_1520"/>
<dbReference type="AlphaFoldDB" id="D7CXN9"/>
<dbReference type="eggNOG" id="COG5607">
    <property type="taxonomic scope" value="Bacteria"/>
</dbReference>
<dbReference type="InterPro" id="IPR007899">
    <property type="entry name" value="CHAD_dom"/>
</dbReference>
<dbReference type="STRING" id="649638.Trad_1520"/>
<feature type="domain" description="CHAD" evidence="1">
    <location>
        <begin position="8"/>
        <end position="303"/>
    </location>
</feature>
<dbReference type="Proteomes" id="UP000000379">
    <property type="component" value="Chromosome"/>
</dbReference>
<name>D7CXN9_TRURR</name>
<sequence length="312" mass="34333">MAYRLEPHEPLSEGLRRVAAAELAGARASLEAALRSLPDGADADRDAPIHDARKRLKKLRALVYLVRDDLGRAPAKRLNGRLREAGRALSALRDAGVMLKTLAALVAADAAPQPPERAQRAVRRALKQHQRVAFDPVSTRQRLESALAGVCSVQAEVATWPLADRWEGVGARLRRGYREGRRAMASAYGERQGDLTDERFHTWRKAVKRLWYHLRLLHPLWPPVMGAYAAEAEALGELLGRDNDLAVLLRFLAADPERFGGEEAVRALVTAGAAQMSALRSAAAPLGKRLYAEPPEAFARRLAALYEVMRDG</sequence>
<reference evidence="2 3" key="2">
    <citation type="journal article" date="2011" name="Stand. Genomic Sci.">
        <title>Complete genome sequence of Truepera radiovictrix type strain (RQ-24).</title>
        <authorList>
            <person name="Ivanova N."/>
            <person name="Rohde C."/>
            <person name="Munk C."/>
            <person name="Nolan M."/>
            <person name="Lucas S."/>
            <person name="Del Rio T.G."/>
            <person name="Tice H."/>
            <person name="Deshpande S."/>
            <person name="Cheng J.F."/>
            <person name="Tapia R."/>
            <person name="Han C."/>
            <person name="Goodwin L."/>
            <person name="Pitluck S."/>
            <person name="Liolios K."/>
            <person name="Mavromatis K."/>
            <person name="Mikhailova N."/>
            <person name="Pati A."/>
            <person name="Chen A."/>
            <person name="Palaniappan K."/>
            <person name="Land M."/>
            <person name="Hauser L."/>
            <person name="Chang Y.J."/>
            <person name="Jeffries C.D."/>
            <person name="Brambilla E."/>
            <person name="Rohde M."/>
            <person name="Goker M."/>
            <person name="Tindall B.J."/>
            <person name="Woyke T."/>
            <person name="Bristow J."/>
            <person name="Eisen J.A."/>
            <person name="Markowitz V."/>
            <person name="Hugenholtz P."/>
            <person name="Kyrpides N.C."/>
            <person name="Klenk H.P."/>
            <person name="Lapidus A."/>
        </authorList>
    </citation>
    <scope>NUCLEOTIDE SEQUENCE [LARGE SCALE GENOMIC DNA]</scope>
    <source>
        <strain evidence="3">DSM 17093 / CIP 108686 / LMG 22925 / RQ-24</strain>
    </source>
</reference>
<dbReference type="SMART" id="SM00880">
    <property type="entry name" value="CHAD"/>
    <property type="match status" value="1"/>
</dbReference>
<evidence type="ECO:0000313" key="3">
    <source>
        <dbReference type="Proteomes" id="UP000000379"/>
    </source>
</evidence>
<protein>
    <submittedName>
        <fullName evidence="2">CHAD domain containing protein</fullName>
    </submittedName>
</protein>
<reference evidence="3" key="1">
    <citation type="submission" date="2010-05" db="EMBL/GenBank/DDBJ databases">
        <title>The complete genome of Truepera radiovictris DSM 17093.</title>
        <authorList>
            <consortium name="US DOE Joint Genome Institute (JGI-PGF)"/>
            <person name="Lucas S."/>
            <person name="Copeland A."/>
            <person name="Lapidus A."/>
            <person name="Glavina del Rio T."/>
            <person name="Dalin E."/>
            <person name="Tice H."/>
            <person name="Bruce D."/>
            <person name="Goodwin L."/>
            <person name="Pitluck S."/>
            <person name="Kyrpides N."/>
            <person name="Mavromatis K."/>
            <person name="Ovchinnikova G."/>
            <person name="Munk A.C."/>
            <person name="Detter J.C."/>
            <person name="Han C."/>
            <person name="Tapia R."/>
            <person name="Land M."/>
            <person name="Hauser L."/>
            <person name="Markowitz V."/>
            <person name="Cheng J.-F."/>
            <person name="Hugenholtz P."/>
            <person name="Woyke T."/>
            <person name="Wu D."/>
            <person name="Tindall B."/>
            <person name="Pomrenke H.G."/>
            <person name="Brambilla E."/>
            <person name="Klenk H.-P."/>
            <person name="Eisen J.A."/>
        </authorList>
    </citation>
    <scope>NUCLEOTIDE SEQUENCE [LARGE SCALE GENOMIC DNA]</scope>
    <source>
        <strain evidence="3">DSM 17093 / CIP 108686 / LMG 22925 / RQ-24</strain>
    </source>
</reference>
<dbReference type="EMBL" id="CP002049">
    <property type="protein sequence ID" value="ADI14641.1"/>
    <property type="molecule type" value="Genomic_DNA"/>
</dbReference>
<gene>
    <name evidence="2" type="ordered locus">Trad_1520</name>
</gene>
<organism evidence="2 3">
    <name type="scientific">Truepera radiovictrix (strain DSM 17093 / CIP 108686 / LMG 22925 / RQ-24)</name>
    <dbReference type="NCBI Taxonomy" id="649638"/>
    <lineage>
        <taxon>Bacteria</taxon>
        <taxon>Thermotogati</taxon>
        <taxon>Deinococcota</taxon>
        <taxon>Deinococci</taxon>
        <taxon>Trueperales</taxon>
        <taxon>Trueperaceae</taxon>
        <taxon>Truepera</taxon>
    </lineage>
</organism>
<dbReference type="RefSeq" id="WP_013178009.1">
    <property type="nucleotide sequence ID" value="NC_014221.1"/>
</dbReference>
<dbReference type="Pfam" id="PF05235">
    <property type="entry name" value="CHAD"/>
    <property type="match status" value="1"/>
</dbReference>
<proteinExistence type="predicted"/>
<keyword evidence="3" id="KW-1185">Reference proteome</keyword>
<dbReference type="Gene3D" id="1.40.20.10">
    <property type="entry name" value="CHAD domain"/>
    <property type="match status" value="1"/>
</dbReference>
<dbReference type="PANTHER" id="PTHR39339">
    <property type="entry name" value="SLR1444 PROTEIN"/>
    <property type="match status" value="1"/>
</dbReference>
<evidence type="ECO:0000259" key="1">
    <source>
        <dbReference type="PROSITE" id="PS51708"/>
    </source>
</evidence>